<organism evidence="1 2">
    <name type="scientific">Muriicola marianensis</name>
    <dbReference type="NCBI Taxonomy" id="1324801"/>
    <lineage>
        <taxon>Bacteria</taxon>
        <taxon>Pseudomonadati</taxon>
        <taxon>Bacteroidota</taxon>
        <taxon>Flavobacteriia</taxon>
        <taxon>Flavobacteriales</taxon>
        <taxon>Flavobacteriaceae</taxon>
        <taxon>Muriicola</taxon>
    </lineage>
</organism>
<dbReference type="EMBL" id="BMFH01000001">
    <property type="protein sequence ID" value="GGD51189.1"/>
    <property type="molecule type" value="Genomic_DNA"/>
</dbReference>
<keyword evidence="2" id="KW-1185">Reference proteome</keyword>
<protein>
    <recommendedName>
        <fullName evidence="3">IPExxxVDY family protein</fullName>
    </recommendedName>
</protein>
<evidence type="ECO:0000313" key="1">
    <source>
        <dbReference type="EMBL" id="GGD51189.1"/>
    </source>
</evidence>
<evidence type="ECO:0008006" key="3">
    <source>
        <dbReference type="Google" id="ProtNLM"/>
    </source>
</evidence>
<comment type="caution">
    <text evidence="1">The sequence shown here is derived from an EMBL/GenBank/DDBJ whole genome shotgun (WGS) entry which is preliminary data.</text>
</comment>
<sequence length="152" mass="17413">MGSSMRILEDFYEEDFALAGIHTSLEDFTLVYSLNKILKLRLRRAVSDLSFSSNIFYPYFEWKDELYDRSWSLLTNSCITEQRGPSGDLFPEEPSFTNNALVPEHKGANFLLKTEEDVLNSEVISRIKSIPGVITAYVIETVNLKSKTNLIF</sequence>
<dbReference type="NCBIfam" id="NF033205">
    <property type="entry name" value="IPExxxVDY"/>
    <property type="match status" value="1"/>
</dbReference>
<reference evidence="2" key="1">
    <citation type="journal article" date="2019" name="Int. J. Syst. Evol. Microbiol.">
        <title>The Global Catalogue of Microorganisms (GCM) 10K type strain sequencing project: providing services to taxonomists for standard genome sequencing and annotation.</title>
        <authorList>
            <consortium name="The Broad Institute Genomics Platform"/>
            <consortium name="The Broad Institute Genome Sequencing Center for Infectious Disease"/>
            <person name="Wu L."/>
            <person name="Ma J."/>
        </authorList>
    </citation>
    <scope>NUCLEOTIDE SEQUENCE [LARGE SCALE GENOMIC DNA]</scope>
    <source>
        <strain evidence="2">CGMCC 1.12606</strain>
    </source>
</reference>
<accession>A0ABQ1R023</accession>
<name>A0ABQ1R023_9FLAO</name>
<evidence type="ECO:0000313" key="2">
    <source>
        <dbReference type="Proteomes" id="UP000625780"/>
    </source>
</evidence>
<dbReference type="Proteomes" id="UP000625780">
    <property type="component" value="Unassembled WGS sequence"/>
</dbReference>
<dbReference type="InterPro" id="IPR047690">
    <property type="entry name" value="IPExxxVDY_fam"/>
</dbReference>
<gene>
    <name evidence="1" type="ORF">GCM10011361_17360</name>
</gene>
<proteinExistence type="predicted"/>